<keyword evidence="1" id="KW-0175">Coiled coil</keyword>
<name>A0A0R2KFT3_9LACO</name>
<feature type="coiled-coil region" evidence="1">
    <location>
        <begin position="161"/>
        <end position="225"/>
    </location>
</feature>
<evidence type="ECO:0000313" key="3">
    <source>
        <dbReference type="Proteomes" id="UP000051491"/>
    </source>
</evidence>
<dbReference type="PATRIC" id="fig|89059.3.peg.1"/>
<organism evidence="2 3">
    <name type="scientific">Ligilactobacillus acidipiscis</name>
    <dbReference type="NCBI Taxonomy" id="89059"/>
    <lineage>
        <taxon>Bacteria</taxon>
        <taxon>Bacillati</taxon>
        <taxon>Bacillota</taxon>
        <taxon>Bacilli</taxon>
        <taxon>Lactobacillales</taxon>
        <taxon>Lactobacillaceae</taxon>
        <taxon>Ligilactobacillus</taxon>
    </lineage>
</organism>
<dbReference type="STRING" id="89059.LAC1533_1320"/>
<dbReference type="EMBL" id="JQBK01000001">
    <property type="protein sequence ID" value="KRN88155.1"/>
    <property type="molecule type" value="Genomic_DNA"/>
</dbReference>
<proteinExistence type="predicted"/>
<comment type="caution">
    <text evidence="2">The sequence shown here is derived from an EMBL/GenBank/DDBJ whole genome shotgun (WGS) entry which is preliminary data.</text>
</comment>
<sequence>MANTNEFVLSDHGEATAAVIQAVVNKSRYLQTLHEALEDQDDRLVYQLINSEKYAHEVQQARHISADPGNESLVEDLHDQLSAFLSQKLIIFLRNRYPFFYFEEIGEGQYQFYFGNWWGRRLFGTLDVLNVSFDFDEVEYQKLARTFALETQQKRLNSDQIEQISLENDKLQELIDSQEERDNQKAELRSQIKQISQEKVMPWEANRQKEEKQALIDKLTELTEIDESSNNAFQQIRQNENRILELSKEDTLLSYEKQSIIAKFGSFENFEAQNNVLYRDYIANLIATRGRVSADE</sequence>
<evidence type="ECO:0000256" key="1">
    <source>
        <dbReference type="SAM" id="Coils"/>
    </source>
</evidence>
<dbReference type="Proteomes" id="UP000051491">
    <property type="component" value="Unassembled WGS sequence"/>
</dbReference>
<protein>
    <recommendedName>
        <fullName evidence="4">Exonuclease SbcC</fullName>
    </recommendedName>
</protein>
<evidence type="ECO:0008006" key="4">
    <source>
        <dbReference type="Google" id="ProtNLM"/>
    </source>
</evidence>
<dbReference type="RefSeq" id="WP_029604879.1">
    <property type="nucleotide sequence ID" value="NZ_JQBK01000001.1"/>
</dbReference>
<dbReference type="OrthoDB" id="2248290at2"/>
<evidence type="ECO:0000313" key="2">
    <source>
        <dbReference type="EMBL" id="KRN88155.1"/>
    </source>
</evidence>
<accession>A0A0R2KFT3</accession>
<reference evidence="2 3" key="1">
    <citation type="journal article" date="2015" name="Genome Announc.">
        <title>Expanding the biotechnology potential of lactobacilli through comparative genomics of 213 strains and associated genera.</title>
        <authorList>
            <person name="Sun Z."/>
            <person name="Harris H.M."/>
            <person name="McCann A."/>
            <person name="Guo C."/>
            <person name="Argimon S."/>
            <person name="Zhang W."/>
            <person name="Yang X."/>
            <person name="Jeffery I.B."/>
            <person name="Cooney J.C."/>
            <person name="Kagawa T.F."/>
            <person name="Liu W."/>
            <person name="Song Y."/>
            <person name="Salvetti E."/>
            <person name="Wrobel A."/>
            <person name="Rasinkangas P."/>
            <person name="Parkhill J."/>
            <person name="Rea M.C."/>
            <person name="O'Sullivan O."/>
            <person name="Ritari J."/>
            <person name="Douillard F.P."/>
            <person name="Paul Ross R."/>
            <person name="Yang R."/>
            <person name="Briner A.E."/>
            <person name="Felis G.E."/>
            <person name="de Vos W.M."/>
            <person name="Barrangou R."/>
            <person name="Klaenhammer T.R."/>
            <person name="Caufield P.W."/>
            <person name="Cui Y."/>
            <person name="Zhang H."/>
            <person name="O'Toole P.W."/>
        </authorList>
    </citation>
    <scope>NUCLEOTIDE SEQUENCE [LARGE SCALE GENOMIC DNA]</scope>
    <source>
        <strain evidence="2 3">DSM 15353</strain>
    </source>
</reference>
<gene>
    <name evidence="2" type="ORF">IV43_GL000001</name>
</gene>
<dbReference type="AlphaFoldDB" id="A0A0R2KFT3"/>